<evidence type="ECO:0000256" key="3">
    <source>
        <dbReference type="ARBA" id="ARBA00022692"/>
    </source>
</evidence>
<evidence type="ECO:0000256" key="6">
    <source>
        <dbReference type="ARBA" id="ARBA00043993"/>
    </source>
</evidence>
<keyword evidence="11" id="KW-1185">Reference proteome</keyword>
<comment type="subcellular location">
    <subcellularLocation>
        <location evidence="1">Cell membrane</location>
        <topology evidence="1">Multi-pass membrane protein</topology>
    </subcellularLocation>
</comment>
<evidence type="ECO:0000259" key="9">
    <source>
        <dbReference type="Pfam" id="PF13515"/>
    </source>
</evidence>
<feature type="transmembrane region" description="Helical" evidence="7">
    <location>
        <begin position="520"/>
        <end position="538"/>
    </location>
</feature>
<accession>A0ABU7RGU7</accession>
<feature type="transmembrane region" description="Helical" evidence="7">
    <location>
        <begin position="138"/>
        <end position="161"/>
    </location>
</feature>
<dbReference type="RefSeq" id="WP_330974636.1">
    <property type="nucleotide sequence ID" value="NZ_JAZGLY010000004.1"/>
</dbReference>
<name>A0ABU7RGU7_9BACT</name>
<dbReference type="EMBL" id="JAZGLY010000004">
    <property type="protein sequence ID" value="MEE6187226.1"/>
    <property type="molecule type" value="Genomic_DNA"/>
</dbReference>
<dbReference type="Pfam" id="PF13515">
    <property type="entry name" value="FUSC_2"/>
    <property type="match status" value="1"/>
</dbReference>
<evidence type="ECO:0000256" key="7">
    <source>
        <dbReference type="SAM" id="Phobius"/>
    </source>
</evidence>
<evidence type="ECO:0000313" key="11">
    <source>
        <dbReference type="Proteomes" id="UP001357452"/>
    </source>
</evidence>
<feature type="transmembrane region" description="Helical" evidence="7">
    <location>
        <begin position="489"/>
        <end position="508"/>
    </location>
</feature>
<dbReference type="PANTHER" id="PTHR30509:SF8">
    <property type="entry name" value="INNER MEMBRANE PROTEIN YCCS"/>
    <property type="match status" value="1"/>
</dbReference>
<keyword evidence="4 7" id="KW-1133">Transmembrane helix</keyword>
<comment type="caution">
    <text evidence="10">The sequence shown here is derived from an EMBL/GenBank/DDBJ whole genome shotgun (WGS) entry which is preliminary data.</text>
</comment>
<evidence type="ECO:0000256" key="4">
    <source>
        <dbReference type="ARBA" id="ARBA00022989"/>
    </source>
</evidence>
<feature type="transmembrane region" description="Helical" evidence="7">
    <location>
        <begin position="97"/>
        <end position="126"/>
    </location>
</feature>
<keyword evidence="2" id="KW-1003">Cell membrane</keyword>
<dbReference type="Proteomes" id="UP001357452">
    <property type="component" value="Unassembled WGS sequence"/>
</dbReference>
<organism evidence="10 11">
    <name type="scientific">Niabella digestorum</name>
    <dbReference type="NCBI Taxonomy" id="3117701"/>
    <lineage>
        <taxon>Bacteria</taxon>
        <taxon>Pseudomonadati</taxon>
        <taxon>Bacteroidota</taxon>
        <taxon>Chitinophagia</taxon>
        <taxon>Chitinophagales</taxon>
        <taxon>Chitinophagaceae</taxon>
        <taxon>Niabella</taxon>
    </lineage>
</organism>
<sequence>MDYIKEYRKFVNSYYFNEAIRITIGITLPVIVCNYFDRLQTGLILSLGALAVSTSDIPGPIGQRRNGMLASIGLIFLISLITGFINQYHILLGFEILLFCFMLSMIGVYGARVNAVGFAGMLIMVINLDLHMENSQVLMHSVTLVAGGCWYMILSLALFGVRPYKVIQQALGDCIISIGDYFATRALFYDKNADYDSIYKRLMEQQQQIEDKQSLLREMMFKSRSIVKESTITSRTLLVIFLESIDLFEKAAATFYNYQSMHKRFDESGILEDFRRVIDVIVDELHLIGLAVQSGRPTRASRRLNNELRVLKERFENFANDYRKPESFDAIVNMRKLLQSVEDITLRIYTLHHYTRYDIKKVQKYKLSDDYQYFVNKTDLNIQTLKENLSLKSNTFRHSIRVTIACLLGYIVAHALKLQYSYWVLLTIIVILKPTYSVTRQRNYHRLIGTFIGALIGLGLLFIIPTQNGKFAAMIVLMIITYSFMRTRYLVSVIFMTAYVMIYFYLLNSHRFYEIFKSRLIDTTVGSIIALTAAYVLVPSWERRQISTYMVKALIATKAYFETVAGIFATGQLNERDYNIRRKDAFIEQANLSGGFTRMMNEPKSKQGDIKRIHQMVVLVYTLNSHIVSLAAMTKGFSNVFPHEDFSAIKNDIIADLNESISLIENKGKEIQESKHNDAPMELKHELNELIEKRRRELQQGIIDTETRKMLTTFKPVADQFLFISRIAEDIKKLAKRFASNGM</sequence>
<dbReference type="PANTHER" id="PTHR30509">
    <property type="entry name" value="P-HYDROXYBENZOIC ACID EFFLUX PUMP SUBUNIT-RELATED"/>
    <property type="match status" value="1"/>
</dbReference>
<dbReference type="InterPro" id="IPR049453">
    <property type="entry name" value="Memb_transporter_dom"/>
</dbReference>
<evidence type="ECO:0000256" key="2">
    <source>
        <dbReference type="ARBA" id="ARBA00022475"/>
    </source>
</evidence>
<evidence type="ECO:0000256" key="1">
    <source>
        <dbReference type="ARBA" id="ARBA00004651"/>
    </source>
</evidence>
<proteinExistence type="inferred from homology"/>
<evidence type="ECO:0000256" key="5">
    <source>
        <dbReference type="ARBA" id="ARBA00023136"/>
    </source>
</evidence>
<dbReference type="InterPro" id="IPR032692">
    <property type="entry name" value="YccS_N"/>
</dbReference>
<keyword evidence="5 7" id="KW-0472">Membrane</keyword>
<dbReference type="Pfam" id="PF12805">
    <property type="entry name" value="FUSC-like"/>
    <property type="match status" value="1"/>
</dbReference>
<gene>
    <name evidence="10" type="ORF">V2H41_08075</name>
</gene>
<comment type="similarity">
    <text evidence="6">Belongs to the YccS/YhfK family.</text>
</comment>
<feature type="transmembrane region" description="Helical" evidence="7">
    <location>
        <begin position="451"/>
        <end position="483"/>
    </location>
</feature>
<evidence type="ECO:0000313" key="10">
    <source>
        <dbReference type="EMBL" id="MEE6187226.1"/>
    </source>
</evidence>
<keyword evidence="3 7" id="KW-0812">Transmembrane</keyword>
<reference evidence="10 11" key="1">
    <citation type="submission" date="2024-01" db="EMBL/GenBank/DDBJ databases">
        <title>Niabella digestum sp. nov., isolated from waste digestion system.</title>
        <authorList>
            <person name="Zhang L."/>
        </authorList>
    </citation>
    <scope>NUCLEOTIDE SEQUENCE [LARGE SCALE GENOMIC DNA]</scope>
    <source>
        <strain evidence="10 11">A18</strain>
    </source>
</reference>
<protein>
    <submittedName>
        <fullName evidence="10">FUSC family membrane protein</fullName>
    </submittedName>
</protein>
<feature type="domain" description="Integral membrane bound transporter" evidence="9">
    <location>
        <begin position="409"/>
        <end position="532"/>
    </location>
</feature>
<feature type="transmembrane region" description="Helical" evidence="7">
    <location>
        <begin position="67"/>
        <end position="85"/>
    </location>
</feature>
<evidence type="ECO:0000259" key="8">
    <source>
        <dbReference type="Pfam" id="PF12805"/>
    </source>
</evidence>
<feature type="domain" description="Integral membrane protein YccS N-terminal" evidence="8">
    <location>
        <begin position="68"/>
        <end position="344"/>
    </location>
</feature>